<organism evidence="2 3">
    <name type="scientific">Brachybacterium endophyticum</name>
    <dbReference type="NCBI Taxonomy" id="2182385"/>
    <lineage>
        <taxon>Bacteria</taxon>
        <taxon>Bacillati</taxon>
        <taxon>Actinomycetota</taxon>
        <taxon>Actinomycetes</taxon>
        <taxon>Micrococcales</taxon>
        <taxon>Dermabacteraceae</taxon>
        <taxon>Brachybacterium</taxon>
    </lineage>
</organism>
<evidence type="ECO:0000313" key="3">
    <source>
        <dbReference type="Proteomes" id="UP000245590"/>
    </source>
</evidence>
<accession>A0A2U2RHH6</accession>
<dbReference type="InterPro" id="IPR048469">
    <property type="entry name" value="YchJ-like_M"/>
</dbReference>
<name>A0A2U2RHH6_9MICO</name>
<evidence type="ECO:0000313" key="2">
    <source>
        <dbReference type="EMBL" id="PWH05322.1"/>
    </source>
</evidence>
<feature type="domain" description="YchJ-like middle NTF2-like" evidence="1">
    <location>
        <begin position="42"/>
        <end position="142"/>
    </location>
</feature>
<gene>
    <name evidence="2" type="ORF">DEO23_14425</name>
</gene>
<reference evidence="2 3" key="1">
    <citation type="submission" date="2018-05" db="EMBL/GenBank/DDBJ databases">
        <title>Brachybacterium sp. M1HQ-2T, whole genome shotgun sequence.</title>
        <authorList>
            <person name="Tuo L."/>
        </authorList>
    </citation>
    <scope>NUCLEOTIDE SEQUENCE [LARGE SCALE GENOMIC DNA]</scope>
    <source>
        <strain evidence="2 3">M1HQ-2</strain>
    </source>
</reference>
<comment type="caution">
    <text evidence="2">The sequence shown here is derived from an EMBL/GenBank/DDBJ whole genome shotgun (WGS) entry which is preliminary data.</text>
</comment>
<dbReference type="SUPFAM" id="SSF54427">
    <property type="entry name" value="NTF2-like"/>
    <property type="match status" value="1"/>
</dbReference>
<proteinExistence type="predicted"/>
<dbReference type="AlphaFoldDB" id="A0A2U2RHH6"/>
<dbReference type="InterPro" id="IPR032710">
    <property type="entry name" value="NTF2-like_dom_sf"/>
</dbReference>
<evidence type="ECO:0000259" key="1">
    <source>
        <dbReference type="Pfam" id="PF17775"/>
    </source>
</evidence>
<protein>
    <recommendedName>
        <fullName evidence="1">YchJ-like middle NTF2-like domain-containing protein</fullName>
    </recommendedName>
</protein>
<dbReference type="EMBL" id="QFKX01000006">
    <property type="protein sequence ID" value="PWH05322.1"/>
    <property type="molecule type" value="Genomic_DNA"/>
</dbReference>
<dbReference type="Gene3D" id="3.10.450.50">
    <property type="match status" value="1"/>
</dbReference>
<sequence length="146" mass="16037">MPAAAADGSDPSPDPALCPCGSGAVLEVCCRPILVGSREAETAEELMRSRFTAFALRDPEHLLASWDPGYRPTRRELSASLDDDLAWRRLAILDTEAGGPGDRTGVVEFVAIARGSQGKMRMHERSRFRRIAEHPGWVYIDGRMLD</sequence>
<keyword evidence="3" id="KW-1185">Reference proteome</keyword>
<dbReference type="Proteomes" id="UP000245590">
    <property type="component" value="Unassembled WGS sequence"/>
</dbReference>
<dbReference type="Pfam" id="PF17775">
    <property type="entry name" value="YchJ_M-like"/>
    <property type="match status" value="1"/>
</dbReference>
<dbReference type="OrthoDB" id="21421at2"/>